<reference evidence="12 13" key="1">
    <citation type="submission" date="2020-02" db="EMBL/GenBank/DDBJ databases">
        <title>complete genome sequence of Rhodobacteraceae bacterium.</title>
        <authorList>
            <person name="Park J."/>
            <person name="Kim Y.-S."/>
            <person name="Kim K.-H."/>
        </authorList>
    </citation>
    <scope>NUCLEOTIDE SEQUENCE [LARGE SCALE GENOMIC DNA]</scope>
    <source>
        <strain evidence="12 13">RR4-56</strain>
    </source>
</reference>
<evidence type="ECO:0000313" key="12">
    <source>
        <dbReference type="EMBL" id="QIE55853.1"/>
    </source>
</evidence>
<keyword evidence="8 10" id="KW-0413">Isomerase</keyword>
<dbReference type="Proteomes" id="UP000503336">
    <property type="component" value="Chromosome"/>
</dbReference>
<comment type="pathway">
    <text evidence="3 10">Carbohydrate metabolism; galactose metabolism.</text>
</comment>
<name>A0A7L5BXI3_9RHOB</name>
<evidence type="ECO:0000256" key="7">
    <source>
        <dbReference type="ARBA" id="ARBA00023027"/>
    </source>
</evidence>
<dbReference type="Gene3D" id="3.40.50.720">
    <property type="entry name" value="NAD(P)-binding Rossmann-like Domain"/>
    <property type="match status" value="1"/>
</dbReference>
<evidence type="ECO:0000256" key="5">
    <source>
        <dbReference type="ARBA" id="ARBA00013189"/>
    </source>
</evidence>
<evidence type="ECO:0000259" key="11">
    <source>
        <dbReference type="Pfam" id="PF01370"/>
    </source>
</evidence>
<proteinExistence type="inferred from homology"/>
<evidence type="ECO:0000313" key="13">
    <source>
        <dbReference type="Proteomes" id="UP000503336"/>
    </source>
</evidence>
<gene>
    <name evidence="12" type="primary">galE</name>
    <name evidence="12" type="ORF">G5B40_10560</name>
</gene>
<dbReference type="UniPathway" id="UPA00214"/>
<evidence type="ECO:0000256" key="3">
    <source>
        <dbReference type="ARBA" id="ARBA00004947"/>
    </source>
</evidence>
<dbReference type="Gene3D" id="3.90.25.10">
    <property type="entry name" value="UDP-galactose 4-epimerase, domain 1"/>
    <property type="match status" value="1"/>
</dbReference>
<evidence type="ECO:0000256" key="2">
    <source>
        <dbReference type="ARBA" id="ARBA00001911"/>
    </source>
</evidence>
<protein>
    <recommendedName>
        <fullName evidence="6 10">UDP-glucose 4-epimerase</fullName>
        <ecNumber evidence="5 10">5.1.3.2</ecNumber>
    </recommendedName>
</protein>
<dbReference type="Pfam" id="PF01370">
    <property type="entry name" value="Epimerase"/>
    <property type="match status" value="1"/>
</dbReference>
<keyword evidence="9 10" id="KW-0119">Carbohydrate metabolism</keyword>
<comment type="cofactor">
    <cofactor evidence="2 10">
        <name>NAD(+)</name>
        <dbReference type="ChEBI" id="CHEBI:57540"/>
    </cofactor>
</comment>
<evidence type="ECO:0000256" key="9">
    <source>
        <dbReference type="ARBA" id="ARBA00023277"/>
    </source>
</evidence>
<organism evidence="12 13">
    <name type="scientific">Pikeienuella piscinae</name>
    <dbReference type="NCBI Taxonomy" id="2748098"/>
    <lineage>
        <taxon>Bacteria</taxon>
        <taxon>Pseudomonadati</taxon>
        <taxon>Pseudomonadota</taxon>
        <taxon>Alphaproteobacteria</taxon>
        <taxon>Rhodobacterales</taxon>
        <taxon>Paracoccaceae</taxon>
        <taxon>Pikeienuella</taxon>
    </lineage>
</organism>
<dbReference type="RefSeq" id="WP_165098302.1">
    <property type="nucleotide sequence ID" value="NZ_CP049056.1"/>
</dbReference>
<accession>A0A7L5BXI3</accession>
<keyword evidence="13" id="KW-1185">Reference proteome</keyword>
<sequence>MTKGCATVLVTGGAGYIGAHACKLLKEAGHRPVVFDNFRTGWREAVRFGPLTEGDLLDPAAVRSAFDRFRPDAVMHFAALSDVGESMERPELYWRNNVVGSMNLLDAMTATGVGRLVFSSTCATYGEARGELTESHPQNPINAYGRSKLAVERMIGDYAALGIETVSFRYFNVAGADPAAEIGEHHEPETHLVPLLLDAIAGDRPEIVINGDDYETPDGTCIRDYLHVTDLAGAHVLGLRHLLDGGGSLTLNLGTGRGFSVREVIEAAERTTGRTAPVRVGPRRPGDTPRLVCSGAAAHAALGWRPVRSTMTEMIADAWAWRATGRFNA</sequence>
<dbReference type="EC" id="5.1.3.2" evidence="5 10"/>
<feature type="domain" description="NAD-dependent epimerase/dehydratase" evidence="11">
    <location>
        <begin position="8"/>
        <end position="254"/>
    </location>
</feature>
<dbReference type="SUPFAM" id="SSF51735">
    <property type="entry name" value="NAD(P)-binding Rossmann-fold domains"/>
    <property type="match status" value="1"/>
</dbReference>
<evidence type="ECO:0000256" key="1">
    <source>
        <dbReference type="ARBA" id="ARBA00000083"/>
    </source>
</evidence>
<comment type="subunit">
    <text evidence="10">Homodimer.</text>
</comment>
<dbReference type="CDD" id="cd05247">
    <property type="entry name" value="UDP_G4E_1_SDR_e"/>
    <property type="match status" value="1"/>
</dbReference>
<dbReference type="NCBIfam" id="TIGR01179">
    <property type="entry name" value="galE"/>
    <property type="match status" value="1"/>
</dbReference>
<keyword evidence="7 10" id="KW-0520">NAD</keyword>
<dbReference type="InterPro" id="IPR005886">
    <property type="entry name" value="UDP_G4E"/>
</dbReference>
<dbReference type="InterPro" id="IPR001509">
    <property type="entry name" value="Epimerase_deHydtase"/>
</dbReference>
<comment type="similarity">
    <text evidence="4 10">Belongs to the NAD(P)-dependent epimerase/dehydratase family.</text>
</comment>
<comment type="catalytic activity">
    <reaction evidence="1 10">
        <text>UDP-alpha-D-glucose = UDP-alpha-D-galactose</text>
        <dbReference type="Rhea" id="RHEA:22168"/>
        <dbReference type="ChEBI" id="CHEBI:58885"/>
        <dbReference type="ChEBI" id="CHEBI:66914"/>
        <dbReference type="EC" id="5.1.3.2"/>
    </reaction>
</comment>
<dbReference type="AlphaFoldDB" id="A0A7L5BXI3"/>
<dbReference type="PANTHER" id="PTHR43725">
    <property type="entry name" value="UDP-GLUCOSE 4-EPIMERASE"/>
    <property type="match status" value="1"/>
</dbReference>
<dbReference type="PANTHER" id="PTHR43725:SF53">
    <property type="entry name" value="UDP-ARABINOSE 4-EPIMERASE 1"/>
    <property type="match status" value="1"/>
</dbReference>
<dbReference type="EMBL" id="CP049056">
    <property type="protein sequence ID" value="QIE55853.1"/>
    <property type="molecule type" value="Genomic_DNA"/>
</dbReference>
<dbReference type="InterPro" id="IPR036291">
    <property type="entry name" value="NAD(P)-bd_dom_sf"/>
</dbReference>
<evidence type="ECO:0000256" key="4">
    <source>
        <dbReference type="ARBA" id="ARBA00007637"/>
    </source>
</evidence>
<evidence type="ECO:0000256" key="6">
    <source>
        <dbReference type="ARBA" id="ARBA00018569"/>
    </source>
</evidence>
<dbReference type="GO" id="GO:0033499">
    <property type="term" value="P:galactose catabolic process via UDP-galactose, Leloir pathway"/>
    <property type="evidence" value="ECO:0007669"/>
    <property type="project" value="TreeGrafter"/>
</dbReference>
<dbReference type="GO" id="GO:0003978">
    <property type="term" value="F:UDP-glucose 4-epimerase activity"/>
    <property type="evidence" value="ECO:0007669"/>
    <property type="project" value="UniProtKB-UniRule"/>
</dbReference>
<evidence type="ECO:0000256" key="8">
    <source>
        <dbReference type="ARBA" id="ARBA00023235"/>
    </source>
</evidence>
<dbReference type="KEGG" id="hdh:G5B40_10560"/>
<evidence type="ECO:0000256" key="10">
    <source>
        <dbReference type="RuleBase" id="RU366046"/>
    </source>
</evidence>